<evidence type="ECO:0000313" key="9">
    <source>
        <dbReference type="EMBL" id="SHF22558.1"/>
    </source>
</evidence>
<dbReference type="Gene3D" id="3.30.565.10">
    <property type="entry name" value="Histidine kinase-like ATPase, C-terminal domain"/>
    <property type="match status" value="1"/>
</dbReference>
<dbReference type="InterPro" id="IPR036890">
    <property type="entry name" value="HATPase_C_sf"/>
</dbReference>
<dbReference type="CDD" id="cd16917">
    <property type="entry name" value="HATPase_UhpB-NarQ-NarX-like"/>
    <property type="match status" value="1"/>
</dbReference>
<dbReference type="GO" id="GO:0016020">
    <property type="term" value="C:membrane"/>
    <property type="evidence" value="ECO:0007669"/>
    <property type="project" value="InterPro"/>
</dbReference>
<dbReference type="CDD" id="cd00130">
    <property type="entry name" value="PAS"/>
    <property type="match status" value="6"/>
</dbReference>
<organism evidence="9 10">
    <name type="scientific">Flavisolibacter ginsengisoli DSM 18119</name>
    <dbReference type="NCBI Taxonomy" id="1121884"/>
    <lineage>
        <taxon>Bacteria</taxon>
        <taxon>Pseudomonadati</taxon>
        <taxon>Bacteroidota</taxon>
        <taxon>Chitinophagia</taxon>
        <taxon>Chitinophagales</taxon>
        <taxon>Chitinophagaceae</taxon>
        <taxon>Flavisolibacter</taxon>
    </lineage>
</organism>
<dbReference type="Pfam" id="PF13426">
    <property type="entry name" value="PAS_9"/>
    <property type="match status" value="1"/>
</dbReference>
<dbReference type="NCBIfam" id="TIGR00229">
    <property type="entry name" value="sensory_box"/>
    <property type="match status" value="6"/>
</dbReference>
<feature type="domain" description="PAS" evidence="7">
    <location>
        <begin position="402"/>
        <end position="457"/>
    </location>
</feature>
<dbReference type="InterPro" id="IPR013655">
    <property type="entry name" value="PAS_fold_3"/>
</dbReference>
<dbReference type="InterPro" id="IPR001610">
    <property type="entry name" value="PAC"/>
</dbReference>
<reference evidence="9 10" key="1">
    <citation type="submission" date="2016-11" db="EMBL/GenBank/DDBJ databases">
        <authorList>
            <person name="Jaros S."/>
            <person name="Januszkiewicz K."/>
            <person name="Wedrychowicz H."/>
        </authorList>
    </citation>
    <scope>NUCLEOTIDE SEQUENCE [LARGE SCALE GENOMIC DNA]</scope>
    <source>
        <strain evidence="9 10">DSM 18119</strain>
    </source>
</reference>
<dbReference type="GO" id="GO:0046983">
    <property type="term" value="F:protein dimerization activity"/>
    <property type="evidence" value="ECO:0007669"/>
    <property type="project" value="InterPro"/>
</dbReference>
<evidence type="ECO:0000259" key="7">
    <source>
        <dbReference type="PROSITE" id="PS50112"/>
    </source>
</evidence>
<dbReference type="Pfam" id="PF08447">
    <property type="entry name" value="PAS_3"/>
    <property type="match status" value="2"/>
</dbReference>
<dbReference type="PROSITE" id="PS50112">
    <property type="entry name" value="PAS"/>
    <property type="match status" value="4"/>
</dbReference>
<proteinExistence type="predicted"/>
<dbReference type="GO" id="GO:0000155">
    <property type="term" value="F:phosphorelay sensor kinase activity"/>
    <property type="evidence" value="ECO:0007669"/>
    <property type="project" value="InterPro"/>
</dbReference>
<dbReference type="Gene3D" id="1.20.5.1930">
    <property type="match status" value="1"/>
</dbReference>
<dbReference type="SMART" id="SM00387">
    <property type="entry name" value="HATPase_c"/>
    <property type="match status" value="1"/>
</dbReference>
<dbReference type="SUPFAM" id="SSF55785">
    <property type="entry name" value="PYP-like sensor domain (PAS domain)"/>
    <property type="match status" value="7"/>
</dbReference>
<dbReference type="InterPro" id="IPR013767">
    <property type="entry name" value="PAS_fold"/>
</dbReference>
<dbReference type="InterPro" id="IPR005467">
    <property type="entry name" value="His_kinase_dom"/>
</dbReference>
<dbReference type="Pfam" id="PF02518">
    <property type="entry name" value="HATPase_c"/>
    <property type="match status" value="1"/>
</dbReference>
<feature type="domain" description="Histidine kinase" evidence="6">
    <location>
        <begin position="935"/>
        <end position="1123"/>
    </location>
</feature>
<dbReference type="InterPro" id="IPR035965">
    <property type="entry name" value="PAS-like_dom_sf"/>
</dbReference>
<dbReference type="Pfam" id="PF13188">
    <property type="entry name" value="PAS_8"/>
    <property type="match status" value="1"/>
</dbReference>
<evidence type="ECO:0000256" key="3">
    <source>
        <dbReference type="ARBA" id="ARBA00022553"/>
    </source>
</evidence>
<dbReference type="PROSITE" id="PS50113">
    <property type="entry name" value="PAC"/>
    <property type="match status" value="3"/>
</dbReference>
<dbReference type="RefSeq" id="WP_072835296.1">
    <property type="nucleotide sequence ID" value="NZ_FQUU01000007.1"/>
</dbReference>
<dbReference type="PROSITE" id="PS50109">
    <property type="entry name" value="HIS_KIN"/>
    <property type="match status" value="1"/>
</dbReference>
<keyword evidence="3" id="KW-0597">Phosphoprotein</keyword>
<protein>
    <recommendedName>
        <fullName evidence="2">histidine kinase</fullName>
        <ecNumber evidence="2">2.7.13.3</ecNumber>
    </recommendedName>
</protein>
<dbReference type="GO" id="GO:0006355">
    <property type="term" value="P:regulation of DNA-templated transcription"/>
    <property type="evidence" value="ECO:0007669"/>
    <property type="project" value="InterPro"/>
</dbReference>
<dbReference type="Pfam" id="PF00989">
    <property type="entry name" value="PAS"/>
    <property type="match status" value="1"/>
</dbReference>
<keyword evidence="10" id="KW-1185">Reference proteome</keyword>
<dbReference type="STRING" id="1121884.SAMN02745131_02112"/>
<keyword evidence="4" id="KW-0808">Transferase</keyword>
<dbReference type="SUPFAM" id="SSF55874">
    <property type="entry name" value="ATPase domain of HSP90 chaperone/DNA topoisomerase II/histidine kinase"/>
    <property type="match status" value="1"/>
</dbReference>
<dbReference type="PANTHER" id="PTHR43304">
    <property type="entry name" value="PHYTOCHROME-LIKE PROTEIN CPH1"/>
    <property type="match status" value="1"/>
</dbReference>
<dbReference type="SMART" id="SM00086">
    <property type="entry name" value="PAC"/>
    <property type="match status" value="6"/>
</dbReference>
<accession>A0A1M4ZX28</accession>
<dbReference type="AlphaFoldDB" id="A0A1M4ZX28"/>
<evidence type="ECO:0000256" key="2">
    <source>
        <dbReference type="ARBA" id="ARBA00012438"/>
    </source>
</evidence>
<dbReference type="Pfam" id="PF08448">
    <property type="entry name" value="PAS_4"/>
    <property type="match status" value="1"/>
</dbReference>
<dbReference type="Pfam" id="PF07730">
    <property type="entry name" value="HisKA_3"/>
    <property type="match status" value="1"/>
</dbReference>
<feature type="domain" description="PAS" evidence="7">
    <location>
        <begin position="276"/>
        <end position="346"/>
    </location>
</feature>
<feature type="domain" description="PAC" evidence="8">
    <location>
        <begin position="855"/>
        <end position="908"/>
    </location>
</feature>
<gene>
    <name evidence="9" type="ORF">SAMN02745131_02112</name>
</gene>
<dbReference type="OrthoDB" id="5522855at2"/>
<dbReference type="Proteomes" id="UP000184048">
    <property type="component" value="Unassembled WGS sequence"/>
</dbReference>
<evidence type="ECO:0000313" key="10">
    <source>
        <dbReference type="Proteomes" id="UP000184048"/>
    </source>
</evidence>
<evidence type="ECO:0000259" key="6">
    <source>
        <dbReference type="PROSITE" id="PS50109"/>
    </source>
</evidence>
<name>A0A1M4ZX28_9BACT</name>
<keyword evidence="5" id="KW-0418">Kinase</keyword>
<dbReference type="InterPro" id="IPR000014">
    <property type="entry name" value="PAS"/>
</dbReference>
<feature type="domain" description="PAS" evidence="7">
    <location>
        <begin position="775"/>
        <end position="820"/>
    </location>
</feature>
<feature type="domain" description="PAC" evidence="8">
    <location>
        <begin position="475"/>
        <end position="527"/>
    </location>
</feature>
<sequence>MSSSLKTCLFSASERLLLEAHPLPLWIVDAECFAIAFANPAASRLYGYSVPLMERSNFLDFFSEYHRFTFIERLSGEINECGTFSESFCHHNNMGEQMAVELHLSTILLNNKKYYQVTAIDQTDKIHFRELMKEENNRYKTFIEQSVAGIFCKELHIPIEITASARDMVAHLDQHSYISECNAAMEAMWIRDMGTEDKSFSLSGLLKMDAEGTESFIQRFIDNDFKLQNAELHDKDAQGNTRYYLTNLIGIVQNGYLIRIWGSQRDVTQRRQIEENNSLLAHLVEETSDILVAADMEYRPLTWNKAAEKISGIPATQILGRQLKEFIQLEYKSGTYDEVREIIKQNGEWTGEASFTRPCDQKKITLIITYKQLRCNEKALGLLVTATDITERINAESRIRESEARFNEMADAAPVMIWMTDENNKITYLNEKWLDFTGKDIIAFNSEGWRSLVHPDDLVPSLNKYIAAFESRTPVVMVYRLLNYKGEYRWIQDTGMPRFLNEQTFVGYIGSVVDIEEQKQTEEKLRYQATVLENVSDIIITTDNNYIIKAWNKAAEDHYGIPEKTAKGVRVNTAMPALFQRVSFELFNETLVKFGSWNGEITIELPNGNTRYFHFTVKKIFHDQNKLGYVYVGRDITDRKEIENKLQKSEKFYRTLISDSLDGIILLDGNGNISFSSPSIKNVLGFDAEEVIGLNGFEFVHPDDIAWAMESFQREISENPEIKYIVIRLRKKNDEWVWCMVRGHNLLRNPYINSIVIYFHDDSLRKQAADALKESEKRFRALIKDLQIGVMMQNAEGKTILCNKALTDIFEVKEEDLIGKEIWKVYSDVVCEDGKNIAVVNRPTFKVLQTGKQVKDFVMGVWQPHKKERIWLLISAEPLLNENGEVLHILCSVANITERKKQEKKLLADGMRHQKQLTQATLDGQEKERREIGKELHDNIGQQLTTIKLFLDLAKSTANETTLEMVNMALKGVGDAINEIRAMSRSLLPHTLSDLGLVESICELTDSLSRAQLIRIDFNYEDFEEINIPENQKLTLFRIVQEQLNNIAKHAEATNISVTLRSTIQSVLLEIIDDGKGFDKKTVKKGLGFTNIRNRAELFGGKKEIVSNPGEGCYLKVSMPVVFTPASTLHNSIN</sequence>
<dbReference type="InterPro" id="IPR013656">
    <property type="entry name" value="PAS_4"/>
</dbReference>
<dbReference type="Gene3D" id="3.30.450.20">
    <property type="entry name" value="PAS domain"/>
    <property type="match status" value="7"/>
</dbReference>
<dbReference type="InterPro" id="IPR011712">
    <property type="entry name" value="Sig_transdc_His_kin_sub3_dim/P"/>
</dbReference>
<feature type="domain" description="PAS" evidence="7">
    <location>
        <begin position="649"/>
        <end position="719"/>
    </location>
</feature>
<dbReference type="InterPro" id="IPR000700">
    <property type="entry name" value="PAS-assoc_C"/>
</dbReference>
<evidence type="ECO:0000259" key="8">
    <source>
        <dbReference type="PROSITE" id="PS50113"/>
    </source>
</evidence>
<dbReference type="PANTHER" id="PTHR43304:SF1">
    <property type="entry name" value="PAC DOMAIN-CONTAINING PROTEIN"/>
    <property type="match status" value="1"/>
</dbReference>
<feature type="domain" description="PAC" evidence="8">
    <location>
        <begin position="597"/>
        <end position="648"/>
    </location>
</feature>
<dbReference type="EC" id="2.7.13.3" evidence="2"/>
<comment type="catalytic activity">
    <reaction evidence="1">
        <text>ATP + protein L-histidine = ADP + protein N-phospho-L-histidine.</text>
        <dbReference type="EC" id="2.7.13.3"/>
    </reaction>
</comment>
<evidence type="ECO:0000256" key="5">
    <source>
        <dbReference type="ARBA" id="ARBA00022777"/>
    </source>
</evidence>
<dbReference type="EMBL" id="FQUU01000007">
    <property type="protein sequence ID" value="SHF22558.1"/>
    <property type="molecule type" value="Genomic_DNA"/>
</dbReference>
<evidence type="ECO:0000256" key="4">
    <source>
        <dbReference type="ARBA" id="ARBA00022679"/>
    </source>
</evidence>
<dbReference type="InterPro" id="IPR052162">
    <property type="entry name" value="Sensor_kinase/Photoreceptor"/>
</dbReference>
<dbReference type="SMART" id="SM00091">
    <property type="entry name" value="PAS"/>
    <property type="match status" value="6"/>
</dbReference>
<evidence type="ECO:0000256" key="1">
    <source>
        <dbReference type="ARBA" id="ARBA00000085"/>
    </source>
</evidence>
<dbReference type="InterPro" id="IPR003594">
    <property type="entry name" value="HATPase_dom"/>
</dbReference>